<proteinExistence type="predicted"/>
<comment type="caution">
    <text evidence="2">The sequence shown here is derived from an EMBL/GenBank/DDBJ whole genome shotgun (WGS) entry which is preliminary data.</text>
</comment>
<evidence type="ECO:0000256" key="1">
    <source>
        <dbReference type="SAM" id="MobiDB-lite"/>
    </source>
</evidence>
<dbReference type="AlphaFoldDB" id="A0A409XJZ3"/>
<dbReference type="OrthoDB" id="2906425at2759"/>
<dbReference type="Proteomes" id="UP000283269">
    <property type="component" value="Unassembled WGS sequence"/>
</dbReference>
<evidence type="ECO:0000313" key="2">
    <source>
        <dbReference type="EMBL" id="PPQ91082.1"/>
    </source>
</evidence>
<sequence length="68" mass="7753">MFKSDCIDMQDTPPSLSPSDIVLDPAILPRNPTTFFDNWPHAKPLPTPAQIRSSTFDSTFHVLHHREH</sequence>
<keyword evidence="3" id="KW-1185">Reference proteome</keyword>
<dbReference type="EMBL" id="NHYD01001481">
    <property type="protein sequence ID" value="PPQ91082.1"/>
    <property type="molecule type" value="Genomic_DNA"/>
</dbReference>
<reference evidence="2 3" key="1">
    <citation type="journal article" date="2018" name="Evol. Lett.">
        <title>Horizontal gene cluster transfer increased hallucinogenic mushroom diversity.</title>
        <authorList>
            <person name="Reynolds H.T."/>
            <person name="Vijayakumar V."/>
            <person name="Gluck-Thaler E."/>
            <person name="Korotkin H.B."/>
            <person name="Matheny P.B."/>
            <person name="Slot J.C."/>
        </authorList>
    </citation>
    <scope>NUCLEOTIDE SEQUENCE [LARGE SCALE GENOMIC DNA]</scope>
    <source>
        <strain evidence="2 3">2631</strain>
    </source>
</reference>
<name>A0A409XJZ3_PSICY</name>
<feature type="region of interest" description="Disordered" evidence="1">
    <location>
        <begin position="1"/>
        <end position="23"/>
    </location>
</feature>
<protein>
    <submittedName>
        <fullName evidence="2">Uncharacterized protein</fullName>
    </submittedName>
</protein>
<accession>A0A409XJZ3</accession>
<feature type="non-terminal residue" evidence="2">
    <location>
        <position position="68"/>
    </location>
</feature>
<dbReference type="InParanoid" id="A0A409XJZ3"/>
<evidence type="ECO:0000313" key="3">
    <source>
        <dbReference type="Proteomes" id="UP000283269"/>
    </source>
</evidence>
<gene>
    <name evidence="2" type="ORF">CVT25_011514</name>
</gene>
<organism evidence="2 3">
    <name type="scientific">Psilocybe cyanescens</name>
    <dbReference type="NCBI Taxonomy" id="93625"/>
    <lineage>
        <taxon>Eukaryota</taxon>
        <taxon>Fungi</taxon>
        <taxon>Dikarya</taxon>
        <taxon>Basidiomycota</taxon>
        <taxon>Agaricomycotina</taxon>
        <taxon>Agaricomycetes</taxon>
        <taxon>Agaricomycetidae</taxon>
        <taxon>Agaricales</taxon>
        <taxon>Agaricineae</taxon>
        <taxon>Strophariaceae</taxon>
        <taxon>Psilocybe</taxon>
    </lineage>
</organism>